<sequence length="172" mass="19276">MGYAETQKGYRVLDLESNSFQVSRDVTFIEDQFPFKTSLTPQHFEATDSSWLQTFGANEHVHLPHADTGDILHDTDTRDIMHDIPNEATDPLAAEEDSIPNEALTDEASSEATHVVVTTAPPHARPNRSIRPPIWHKDYLVPKSSKLAHKDIPYPITNYATYSKSVLPINPS</sequence>
<feature type="domain" description="Retroviral polymerase SH3-like" evidence="1">
    <location>
        <begin position="1"/>
        <end position="38"/>
    </location>
</feature>
<name>A0ABQ7VG86_SOLTU</name>
<dbReference type="InterPro" id="IPR057670">
    <property type="entry name" value="SH3_retrovirus"/>
</dbReference>
<protein>
    <recommendedName>
        <fullName evidence="1">Retroviral polymerase SH3-like domain-containing protein</fullName>
    </recommendedName>
</protein>
<proteinExistence type="predicted"/>
<reference evidence="2 3" key="1">
    <citation type="journal article" date="2021" name="bioRxiv">
        <title>Chromosome-scale and haplotype-resolved genome assembly of a tetraploid potato cultivar.</title>
        <authorList>
            <person name="Sun H."/>
            <person name="Jiao W.-B."/>
            <person name="Krause K."/>
            <person name="Campoy J.A."/>
            <person name="Goel M."/>
            <person name="Folz-Donahue K."/>
            <person name="Kukat C."/>
            <person name="Huettel B."/>
            <person name="Schneeberger K."/>
        </authorList>
    </citation>
    <scope>NUCLEOTIDE SEQUENCE [LARGE SCALE GENOMIC DNA]</scope>
    <source>
        <strain evidence="2">SolTubOtavaFocal</strain>
        <tissue evidence="2">Leaves</tissue>
    </source>
</reference>
<evidence type="ECO:0000259" key="1">
    <source>
        <dbReference type="Pfam" id="PF25597"/>
    </source>
</evidence>
<dbReference type="Proteomes" id="UP000826656">
    <property type="component" value="Unassembled WGS sequence"/>
</dbReference>
<gene>
    <name evidence="2" type="ORF">KY290_018529</name>
</gene>
<dbReference type="EMBL" id="JAIVGD010000013">
    <property type="protein sequence ID" value="KAH0762456.1"/>
    <property type="molecule type" value="Genomic_DNA"/>
</dbReference>
<evidence type="ECO:0000313" key="2">
    <source>
        <dbReference type="EMBL" id="KAH0762456.1"/>
    </source>
</evidence>
<accession>A0ABQ7VG86</accession>
<evidence type="ECO:0000313" key="3">
    <source>
        <dbReference type="Proteomes" id="UP000826656"/>
    </source>
</evidence>
<organism evidence="2 3">
    <name type="scientific">Solanum tuberosum</name>
    <name type="common">Potato</name>
    <dbReference type="NCBI Taxonomy" id="4113"/>
    <lineage>
        <taxon>Eukaryota</taxon>
        <taxon>Viridiplantae</taxon>
        <taxon>Streptophyta</taxon>
        <taxon>Embryophyta</taxon>
        <taxon>Tracheophyta</taxon>
        <taxon>Spermatophyta</taxon>
        <taxon>Magnoliopsida</taxon>
        <taxon>eudicotyledons</taxon>
        <taxon>Gunneridae</taxon>
        <taxon>Pentapetalae</taxon>
        <taxon>asterids</taxon>
        <taxon>lamiids</taxon>
        <taxon>Solanales</taxon>
        <taxon>Solanaceae</taxon>
        <taxon>Solanoideae</taxon>
        <taxon>Solaneae</taxon>
        <taxon>Solanum</taxon>
    </lineage>
</organism>
<keyword evidence="3" id="KW-1185">Reference proteome</keyword>
<dbReference type="Pfam" id="PF25597">
    <property type="entry name" value="SH3_retrovirus"/>
    <property type="match status" value="1"/>
</dbReference>
<comment type="caution">
    <text evidence="2">The sequence shown here is derived from an EMBL/GenBank/DDBJ whole genome shotgun (WGS) entry which is preliminary data.</text>
</comment>